<evidence type="ECO:0000256" key="7">
    <source>
        <dbReference type="SAM" id="Phobius"/>
    </source>
</evidence>
<keyword evidence="2" id="KW-1003">Cell membrane</keyword>
<keyword evidence="9" id="KW-1185">Reference proteome</keyword>
<gene>
    <name evidence="8" type="ORF">FNM00_18480</name>
</gene>
<dbReference type="OrthoDB" id="5241646at2"/>
<feature type="transmembrane region" description="Helical" evidence="7">
    <location>
        <begin position="553"/>
        <end position="581"/>
    </location>
</feature>
<dbReference type="AlphaFoldDB" id="A0A554RFT9"/>
<dbReference type="InterPro" id="IPR019108">
    <property type="entry name" value="Caa3_assmbl_CtaG-rel"/>
</dbReference>
<protein>
    <submittedName>
        <fullName evidence="8">Cytochrome c oxidase assembly protein</fullName>
    </submittedName>
</protein>
<evidence type="ECO:0000313" key="9">
    <source>
        <dbReference type="Proteomes" id="UP000316988"/>
    </source>
</evidence>
<keyword evidence="3 7" id="KW-0812">Transmembrane</keyword>
<feature type="transmembrane region" description="Helical" evidence="7">
    <location>
        <begin position="20"/>
        <end position="40"/>
    </location>
</feature>
<evidence type="ECO:0000256" key="1">
    <source>
        <dbReference type="ARBA" id="ARBA00004651"/>
    </source>
</evidence>
<feature type="transmembrane region" description="Helical" evidence="7">
    <location>
        <begin position="103"/>
        <end position="123"/>
    </location>
</feature>
<evidence type="ECO:0000256" key="3">
    <source>
        <dbReference type="ARBA" id="ARBA00022692"/>
    </source>
</evidence>
<evidence type="ECO:0000256" key="6">
    <source>
        <dbReference type="SAM" id="MobiDB-lite"/>
    </source>
</evidence>
<evidence type="ECO:0000256" key="4">
    <source>
        <dbReference type="ARBA" id="ARBA00022989"/>
    </source>
</evidence>
<feature type="transmembrane region" description="Helical" evidence="7">
    <location>
        <begin position="601"/>
        <end position="623"/>
    </location>
</feature>
<organism evidence="8 9">
    <name type="scientific">Aeromicrobium piscarium</name>
    <dbReference type="NCBI Taxonomy" id="2590901"/>
    <lineage>
        <taxon>Bacteria</taxon>
        <taxon>Bacillati</taxon>
        <taxon>Actinomycetota</taxon>
        <taxon>Actinomycetes</taxon>
        <taxon>Propionibacteriales</taxon>
        <taxon>Nocardioidaceae</taxon>
        <taxon>Aeromicrobium</taxon>
    </lineage>
</organism>
<feature type="transmembrane region" description="Helical" evidence="7">
    <location>
        <begin position="209"/>
        <end position="231"/>
    </location>
</feature>
<feature type="transmembrane region" description="Helical" evidence="7">
    <location>
        <begin position="147"/>
        <end position="168"/>
    </location>
</feature>
<feature type="transmembrane region" description="Helical" evidence="7">
    <location>
        <begin position="441"/>
        <end position="459"/>
    </location>
</feature>
<evidence type="ECO:0000313" key="8">
    <source>
        <dbReference type="EMBL" id="TSD52971.1"/>
    </source>
</evidence>
<feature type="transmembrane region" description="Helical" evidence="7">
    <location>
        <begin position="276"/>
        <end position="297"/>
    </location>
</feature>
<feature type="region of interest" description="Disordered" evidence="6">
    <location>
        <begin position="652"/>
        <end position="671"/>
    </location>
</feature>
<dbReference type="Proteomes" id="UP000316988">
    <property type="component" value="Unassembled WGS sequence"/>
</dbReference>
<feature type="transmembrane region" description="Helical" evidence="7">
    <location>
        <begin position="367"/>
        <end position="388"/>
    </location>
</feature>
<feature type="transmembrane region" description="Helical" evidence="7">
    <location>
        <begin position="243"/>
        <end position="264"/>
    </location>
</feature>
<evidence type="ECO:0000256" key="5">
    <source>
        <dbReference type="ARBA" id="ARBA00023136"/>
    </source>
</evidence>
<keyword evidence="4 7" id="KW-1133">Transmembrane helix</keyword>
<accession>A0A554RFT9</accession>
<sequence length="671" mass="72892">MSAEPFTPVVPGRRPAGRMLTFGLFVAVIAVPVIVTIVLGEDANDRRDYPGSPTTGAITAAVRAIADMSAVLTLGAVVSALFLQRLRISKQLRLTDSFDVRVLRGAAGLWMVSAAASVLLEAVDSNGMSLPRLLEDGAFWHLVSTSLYARAWFVAAVAAMAIVVITYFSYLWWHLLLPLVLTIVGILAPVIVGSVLVGPNHDFGGDAAVIMTVLSLSTLGCWTIQLFRIVAGEPIAKESARRLVVWTVMAMPMAITAEVVIVWFKLAGTSLTGGLAGWFSLVRLVSLVGIWAIAFVLWRRDRDDTGTVVGARAVFSIVSLGAASVAAQVAMTRFLSPQYDVETSLAEIFLGFDLPDSPSLAVLLGQWRLNLLFSTIAVALMVAYGLGLRRLRHQGDRWPVGRSAAWFAGCLLLIAATSSGFGKYSGADFAVHMGVHMVLNMLVPLLLVLGGAVTLALRVTRTGEPAGPHEWITGLLSSPLARVIYHPLVVFVVFVGSYYALYLTGLFEQMVRSHWSHQLMNAHFLLIGYLYYGLAVGVDRVPHRLPHIARLGFVFAAMPFHAFFGVIIMSMGTIIAAEYYAYLDMSWSTDLLATQRLGGGIAWAGGEIPLLIVVLTLAAQWALSDAREARRKDRHFDTGRDDEFEAYNRMLDRLAERPSTRNAPGRRGDKP</sequence>
<proteinExistence type="predicted"/>
<dbReference type="Pfam" id="PF09678">
    <property type="entry name" value="Caa3_CtaG"/>
    <property type="match status" value="1"/>
</dbReference>
<comment type="caution">
    <text evidence="8">The sequence shown here is derived from an EMBL/GenBank/DDBJ whole genome shotgun (WGS) entry which is preliminary data.</text>
</comment>
<dbReference type="RefSeq" id="WP_143915005.1">
    <property type="nucleotide sequence ID" value="NZ_VLNT01000034.1"/>
</dbReference>
<feature type="transmembrane region" description="Helical" evidence="7">
    <location>
        <begin position="309"/>
        <end position="331"/>
    </location>
</feature>
<feature type="transmembrane region" description="Helical" evidence="7">
    <location>
        <begin position="175"/>
        <end position="197"/>
    </location>
</feature>
<feature type="transmembrane region" description="Helical" evidence="7">
    <location>
        <begin position="522"/>
        <end position="541"/>
    </location>
</feature>
<feature type="transmembrane region" description="Helical" evidence="7">
    <location>
        <begin position="400"/>
        <end position="421"/>
    </location>
</feature>
<dbReference type="EMBL" id="VLNT01000034">
    <property type="protein sequence ID" value="TSD52971.1"/>
    <property type="molecule type" value="Genomic_DNA"/>
</dbReference>
<feature type="transmembrane region" description="Helical" evidence="7">
    <location>
        <begin position="480"/>
        <end position="502"/>
    </location>
</feature>
<comment type="subcellular location">
    <subcellularLocation>
        <location evidence="1">Cell membrane</location>
        <topology evidence="1">Multi-pass membrane protein</topology>
    </subcellularLocation>
</comment>
<keyword evidence="5 7" id="KW-0472">Membrane</keyword>
<evidence type="ECO:0000256" key="2">
    <source>
        <dbReference type="ARBA" id="ARBA00022475"/>
    </source>
</evidence>
<reference evidence="8 9" key="1">
    <citation type="submission" date="2019-07" db="EMBL/GenBank/DDBJ databases">
        <authorList>
            <person name="Zhao L.H."/>
        </authorList>
    </citation>
    <scope>NUCLEOTIDE SEQUENCE [LARGE SCALE GENOMIC DNA]</scope>
    <source>
        <strain evidence="8 9">Co35</strain>
    </source>
</reference>
<dbReference type="GO" id="GO:0005886">
    <property type="term" value="C:plasma membrane"/>
    <property type="evidence" value="ECO:0007669"/>
    <property type="project" value="UniProtKB-SubCell"/>
</dbReference>
<feature type="transmembrane region" description="Helical" evidence="7">
    <location>
        <begin position="60"/>
        <end position="83"/>
    </location>
</feature>
<name>A0A554RFT9_9ACTN</name>